<feature type="region of interest" description="Disordered" evidence="1">
    <location>
        <begin position="52"/>
        <end position="71"/>
    </location>
</feature>
<proteinExistence type="predicted"/>
<evidence type="ECO:0000313" key="2">
    <source>
        <dbReference type="EMBL" id="MEY6433577.1"/>
    </source>
</evidence>
<comment type="caution">
    <text evidence="2">The sequence shown here is derived from an EMBL/GenBank/DDBJ whole genome shotgun (WGS) entry which is preliminary data.</text>
</comment>
<sequence length="71" mass="8405">MEKILLNLCENRWLTRNQLAELLTRHPDGLRQRFLTPMVEHGLLRLRYPDKPNRTDQAYTTNDLIKESAVS</sequence>
<reference evidence="2 3" key="1">
    <citation type="submission" date="2024-05" db="EMBL/GenBank/DDBJ databases">
        <title>Genome Sequence and Characterization of the New Strain Purple Sulfur Bacterium of Genus Thioalkalicoccus.</title>
        <authorList>
            <person name="Bryantseva I.A."/>
            <person name="Kyndt J.A."/>
            <person name="Imhoff J.F."/>
        </authorList>
    </citation>
    <scope>NUCLEOTIDE SEQUENCE [LARGE SCALE GENOMIC DNA]</scope>
    <source>
        <strain evidence="2 3">Um2</strain>
    </source>
</reference>
<evidence type="ECO:0000313" key="3">
    <source>
        <dbReference type="Proteomes" id="UP001564408"/>
    </source>
</evidence>
<dbReference type="RefSeq" id="WP_369667963.1">
    <property type="nucleotide sequence ID" value="NZ_JBDKXB010000024.1"/>
</dbReference>
<accession>A0ABV4BGC6</accession>
<dbReference type="EMBL" id="JBDKXB010000024">
    <property type="protein sequence ID" value="MEY6433577.1"/>
    <property type="molecule type" value="Genomic_DNA"/>
</dbReference>
<evidence type="ECO:0000256" key="1">
    <source>
        <dbReference type="SAM" id="MobiDB-lite"/>
    </source>
</evidence>
<name>A0ABV4BGC6_9GAMM</name>
<keyword evidence="3" id="KW-1185">Reference proteome</keyword>
<organism evidence="2 3">
    <name type="scientific">Thioalkalicoccus limnaeus</name>
    <dbReference type="NCBI Taxonomy" id="120681"/>
    <lineage>
        <taxon>Bacteria</taxon>
        <taxon>Pseudomonadati</taxon>
        <taxon>Pseudomonadota</taxon>
        <taxon>Gammaproteobacteria</taxon>
        <taxon>Chromatiales</taxon>
        <taxon>Chromatiaceae</taxon>
        <taxon>Thioalkalicoccus</taxon>
    </lineage>
</organism>
<gene>
    <name evidence="2" type="ORF">ABC977_14310</name>
</gene>
<protein>
    <submittedName>
        <fullName evidence="2">Fic family protein</fullName>
    </submittedName>
</protein>
<dbReference type="Proteomes" id="UP001564408">
    <property type="component" value="Unassembled WGS sequence"/>
</dbReference>